<dbReference type="Proteomes" id="UP000276542">
    <property type="component" value="Unassembled WGS sequence"/>
</dbReference>
<accession>A0A3A5HA74</accession>
<dbReference type="CDD" id="cd05374">
    <property type="entry name" value="17beta-HSD-like_SDR_c"/>
    <property type="match status" value="1"/>
</dbReference>
<dbReference type="PANTHER" id="PTHR43313:SF1">
    <property type="entry name" value="3BETA-HYDROXYSTEROID DEHYDROGENASE DHS-16"/>
    <property type="match status" value="1"/>
</dbReference>
<dbReference type="GO" id="GO:0008202">
    <property type="term" value="P:steroid metabolic process"/>
    <property type="evidence" value="ECO:0007669"/>
    <property type="project" value="TreeGrafter"/>
</dbReference>
<comment type="caution">
    <text evidence="2">The sequence shown here is derived from an EMBL/GenBank/DDBJ whole genome shotgun (WGS) entry which is preliminary data.</text>
</comment>
<sequence length="277" mass="29255">MPKVLITGASRGIGRATSLRLAAAGWDVLAGVRQEADGDALVAASSRITPVLLDITDAEQVVRLADEVTELDALVNNAGVAMLGPMEGIPVAMLRAQMEVNFFGHMAVTQALLPRLRESRGRIVFTSSLSGRIATPLTGPYNASKFALEGAADALRMELKPWGIGVSLVEPAQIATDLWANAEADFDAYIAAMPLAAQELYAVHAAGFRKSIPLSQKLAAPVDKVAQSIEKALAARRPRARYVVGAFPKAQATLTGASPTPVVDLILRKMTGVPPRL</sequence>
<evidence type="ECO:0000256" key="1">
    <source>
        <dbReference type="RuleBase" id="RU000363"/>
    </source>
</evidence>
<dbReference type="AlphaFoldDB" id="A0A3A5HA74"/>
<dbReference type="EMBL" id="QYRP01000002">
    <property type="protein sequence ID" value="RJS47546.1"/>
    <property type="molecule type" value="Genomic_DNA"/>
</dbReference>
<comment type="similarity">
    <text evidence="1">Belongs to the short-chain dehydrogenases/reductases (SDR) family.</text>
</comment>
<keyword evidence="3" id="KW-1185">Reference proteome</keyword>
<name>A0A3A5HA74_9ACTN</name>
<dbReference type="PRINTS" id="PR00080">
    <property type="entry name" value="SDRFAMILY"/>
</dbReference>
<organism evidence="2 3">
    <name type="scientific">Nocardioides cavernaquae</name>
    <dbReference type="NCBI Taxonomy" id="2321396"/>
    <lineage>
        <taxon>Bacteria</taxon>
        <taxon>Bacillati</taxon>
        <taxon>Actinomycetota</taxon>
        <taxon>Actinomycetes</taxon>
        <taxon>Propionibacteriales</taxon>
        <taxon>Nocardioidaceae</taxon>
        <taxon>Nocardioides</taxon>
    </lineage>
</organism>
<dbReference type="OrthoDB" id="9792003at2"/>
<dbReference type="Pfam" id="PF00106">
    <property type="entry name" value="adh_short"/>
    <property type="match status" value="1"/>
</dbReference>
<dbReference type="PRINTS" id="PR00081">
    <property type="entry name" value="GDHRDH"/>
</dbReference>
<evidence type="ECO:0000313" key="3">
    <source>
        <dbReference type="Proteomes" id="UP000276542"/>
    </source>
</evidence>
<dbReference type="GO" id="GO:0016491">
    <property type="term" value="F:oxidoreductase activity"/>
    <property type="evidence" value="ECO:0007669"/>
    <property type="project" value="TreeGrafter"/>
</dbReference>
<dbReference type="PANTHER" id="PTHR43313">
    <property type="entry name" value="SHORT-CHAIN DEHYDROGENASE/REDUCTASE FAMILY 9C"/>
    <property type="match status" value="1"/>
</dbReference>
<dbReference type="SUPFAM" id="SSF51735">
    <property type="entry name" value="NAD(P)-binding Rossmann-fold domains"/>
    <property type="match status" value="1"/>
</dbReference>
<protein>
    <submittedName>
        <fullName evidence="2">SDR family oxidoreductase</fullName>
    </submittedName>
</protein>
<evidence type="ECO:0000313" key="2">
    <source>
        <dbReference type="EMBL" id="RJS47546.1"/>
    </source>
</evidence>
<dbReference type="RefSeq" id="WP_120061509.1">
    <property type="nucleotide sequence ID" value="NZ_QYRP01000002.1"/>
</dbReference>
<dbReference type="InterPro" id="IPR002347">
    <property type="entry name" value="SDR_fam"/>
</dbReference>
<proteinExistence type="inferred from homology"/>
<gene>
    <name evidence="2" type="ORF">D4739_15895</name>
</gene>
<reference evidence="3" key="1">
    <citation type="submission" date="2018-09" db="EMBL/GenBank/DDBJ databases">
        <authorList>
            <person name="Zhu H."/>
        </authorList>
    </citation>
    <scope>NUCLEOTIDE SEQUENCE [LARGE SCALE GENOMIC DNA]</scope>
    <source>
        <strain evidence="3">K1W22B-1</strain>
    </source>
</reference>
<dbReference type="Gene3D" id="3.40.50.720">
    <property type="entry name" value="NAD(P)-binding Rossmann-like Domain"/>
    <property type="match status" value="1"/>
</dbReference>
<dbReference type="InterPro" id="IPR036291">
    <property type="entry name" value="NAD(P)-bd_dom_sf"/>
</dbReference>